<feature type="domain" description="Tyrosine-protein phosphatase" evidence="1">
    <location>
        <begin position="262"/>
        <end position="548"/>
    </location>
</feature>
<proteinExistence type="predicted"/>
<dbReference type="Proteomes" id="UP000327013">
    <property type="component" value="Unassembled WGS sequence"/>
</dbReference>
<evidence type="ECO:0008006" key="5">
    <source>
        <dbReference type="Google" id="ProtNLM"/>
    </source>
</evidence>
<dbReference type="InterPro" id="IPR003595">
    <property type="entry name" value="Tyr_Pase_cat"/>
</dbReference>
<reference evidence="3 4" key="1">
    <citation type="submission" date="2019-06" db="EMBL/GenBank/DDBJ databases">
        <title>A chromosomal-level reference genome of Carpinus fangiana (Coryloideae, Betulaceae).</title>
        <authorList>
            <person name="Yang X."/>
            <person name="Wang Z."/>
            <person name="Zhang L."/>
            <person name="Hao G."/>
            <person name="Liu J."/>
            <person name="Yang Y."/>
        </authorList>
    </citation>
    <scope>NUCLEOTIDE SEQUENCE [LARGE SCALE GENOMIC DNA]</scope>
    <source>
        <strain evidence="3">Cfa_2016G</strain>
        <tissue evidence="3">Leaf</tissue>
    </source>
</reference>
<dbReference type="Pfam" id="PF00102">
    <property type="entry name" value="Y_phosphatase"/>
    <property type="match status" value="1"/>
</dbReference>
<dbReference type="SUPFAM" id="SSF52799">
    <property type="entry name" value="(Phosphotyrosine protein) phosphatases II"/>
    <property type="match status" value="1"/>
</dbReference>
<organism evidence="3 4">
    <name type="scientific">Carpinus fangiana</name>
    <dbReference type="NCBI Taxonomy" id="176857"/>
    <lineage>
        <taxon>Eukaryota</taxon>
        <taxon>Viridiplantae</taxon>
        <taxon>Streptophyta</taxon>
        <taxon>Embryophyta</taxon>
        <taxon>Tracheophyta</taxon>
        <taxon>Spermatophyta</taxon>
        <taxon>Magnoliopsida</taxon>
        <taxon>eudicotyledons</taxon>
        <taxon>Gunneridae</taxon>
        <taxon>Pentapetalae</taxon>
        <taxon>rosids</taxon>
        <taxon>fabids</taxon>
        <taxon>Fagales</taxon>
        <taxon>Betulaceae</taxon>
        <taxon>Carpinus</taxon>
    </lineage>
</organism>
<accession>A0A5N6L1F1</accession>
<dbReference type="PROSITE" id="PS00383">
    <property type="entry name" value="TYR_PHOSPHATASE_1"/>
    <property type="match status" value="1"/>
</dbReference>
<gene>
    <name evidence="3" type="ORF">FH972_025488</name>
</gene>
<evidence type="ECO:0000259" key="1">
    <source>
        <dbReference type="PROSITE" id="PS50055"/>
    </source>
</evidence>
<dbReference type="GO" id="GO:0004725">
    <property type="term" value="F:protein tyrosine phosphatase activity"/>
    <property type="evidence" value="ECO:0007669"/>
    <property type="project" value="InterPro"/>
</dbReference>
<dbReference type="SMART" id="SM00194">
    <property type="entry name" value="PTPc"/>
    <property type="match status" value="1"/>
</dbReference>
<evidence type="ECO:0000259" key="2">
    <source>
        <dbReference type="PROSITE" id="PS50056"/>
    </source>
</evidence>
<dbReference type="SMART" id="SM00404">
    <property type="entry name" value="PTPc_motif"/>
    <property type="match status" value="1"/>
</dbReference>
<evidence type="ECO:0000313" key="3">
    <source>
        <dbReference type="EMBL" id="KAB8532543.1"/>
    </source>
</evidence>
<comment type="caution">
    <text evidence="3">The sequence shown here is derived from an EMBL/GenBank/DDBJ whole genome shotgun (WGS) entry which is preliminary data.</text>
</comment>
<feature type="domain" description="Tyrosine specific protein phosphatases" evidence="2">
    <location>
        <begin position="452"/>
        <end position="539"/>
    </location>
</feature>
<dbReference type="PANTHER" id="PTHR19134">
    <property type="entry name" value="RECEPTOR-TYPE TYROSINE-PROTEIN PHOSPHATASE"/>
    <property type="match status" value="1"/>
</dbReference>
<name>A0A5N6L1F1_9ROSI</name>
<dbReference type="InterPro" id="IPR016130">
    <property type="entry name" value="Tyr_Pase_AS"/>
</dbReference>
<dbReference type="EMBL" id="VIBQ01000057">
    <property type="protein sequence ID" value="KAB8532543.1"/>
    <property type="molecule type" value="Genomic_DNA"/>
</dbReference>
<dbReference type="PANTHER" id="PTHR19134:SF449">
    <property type="entry name" value="TYROSINE-PROTEIN PHOSPHATASE 1"/>
    <property type="match status" value="1"/>
</dbReference>
<dbReference type="OrthoDB" id="10253954at2759"/>
<dbReference type="InterPro" id="IPR029021">
    <property type="entry name" value="Prot-tyrosine_phosphatase-like"/>
</dbReference>
<dbReference type="InterPro" id="IPR000242">
    <property type="entry name" value="PTP_cat"/>
</dbReference>
<dbReference type="PROSITE" id="PS50055">
    <property type="entry name" value="TYR_PHOSPHATASE_PTP"/>
    <property type="match status" value="1"/>
</dbReference>
<dbReference type="InterPro" id="IPR000387">
    <property type="entry name" value="Tyr_Pase_dom"/>
</dbReference>
<dbReference type="CDD" id="cd18533">
    <property type="entry name" value="PTP_fungal"/>
    <property type="match status" value="1"/>
</dbReference>
<dbReference type="PROSITE" id="PS50056">
    <property type="entry name" value="TYR_PHOSPHATASE_2"/>
    <property type="match status" value="1"/>
</dbReference>
<evidence type="ECO:0000313" key="4">
    <source>
        <dbReference type="Proteomes" id="UP000327013"/>
    </source>
</evidence>
<dbReference type="InterPro" id="IPR050348">
    <property type="entry name" value="Protein-Tyr_Phosphatase"/>
</dbReference>
<dbReference type="Gene3D" id="3.90.190.10">
    <property type="entry name" value="Protein tyrosine phosphatase superfamily"/>
    <property type="match status" value="1"/>
</dbReference>
<sequence>MTRSALLSGNHRLLTRSLYIAARWHAVSPRRPAHRKLRHQVHTEPDPMTMGKTCAGSRMWRFLAGLRLQLIDKVLPEIRSLLGIFKFGACRRRSTMAQLMYLLVNVAHASMEAPTITAIDSLVLHYTEPGPSKSQLEARECDSRKSFFTTAKLAAARQSTISPPPQARLYRRSKTALQRITSGRRGLDSRFKDIKAPAASSNMDTGLPAFLTKGERARAESFLDLEWAQNQRYLEGRQQPHNPTNTNKSSRWARLTGTEVAKRNRYANIDPFHSNRVKLRAREGVCDYINASPIILRSDADKQERRYIACQGPTVASASHMWRMIAQHTADPAVVVMLTQTHEGHREKCWPYFPTDPALPIHLPIAGAKAVSSARGMAEEEDFRGTVTLISSVYDDLTHSTIRTLQLRTVESSMDANNSTGVLEQSKTVIHYLFERWPDFGVPEGEDRAALLDLIRVTEQASKQDTAKNGTQIMNNPRIIHCSAGVGRSGTFIALDYLLAEMESGILAEIDDSRDRIAETVDQLRQQRMMMVQGEKQFDYLYTTLKEEWLKREQRNGNGDQGGGGPQRL</sequence>
<dbReference type="AlphaFoldDB" id="A0A5N6L1F1"/>
<keyword evidence="4" id="KW-1185">Reference proteome</keyword>
<protein>
    <recommendedName>
        <fullName evidence="5">Tyrosine specific protein phosphatases domain-containing protein</fullName>
    </recommendedName>
</protein>
<dbReference type="PRINTS" id="PR00700">
    <property type="entry name" value="PRTYPHPHTASE"/>
</dbReference>